<protein>
    <submittedName>
        <fullName evidence="4">Transporter substrate-binding domain-containing protein</fullName>
    </submittedName>
</protein>
<proteinExistence type="predicted"/>
<comment type="caution">
    <text evidence="4">The sequence shown here is derived from an EMBL/GenBank/DDBJ whole genome shotgun (WGS) entry which is preliminary data.</text>
</comment>
<organism evidence="4 5">
    <name type="scientific">Inhella crocodyli</name>
    <dbReference type="NCBI Taxonomy" id="2499851"/>
    <lineage>
        <taxon>Bacteria</taxon>
        <taxon>Pseudomonadati</taxon>
        <taxon>Pseudomonadota</taxon>
        <taxon>Betaproteobacteria</taxon>
        <taxon>Burkholderiales</taxon>
        <taxon>Sphaerotilaceae</taxon>
        <taxon>Inhella</taxon>
    </lineage>
</organism>
<name>A0A3S2XWQ7_9BURK</name>
<dbReference type="OrthoDB" id="7677520at2"/>
<dbReference type="SMART" id="SM00062">
    <property type="entry name" value="PBPb"/>
    <property type="match status" value="1"/>
</dbReference>
<dbReference type="Gene3D" id="3.40.190.10">
    <property type="entry name" value="Periplasmic binding protein-like II"/>
    <property type="match status" value="2"/>
</dbReference>
<keyword evidence="5" id="KW-1185">Reference proteome</keyword>
<gene>
    <name evidence="4" type="ORF">EOD73_04455</name>
</gene>
<dbReference type="EMBL" id="SACM01000001">
    <property type="protein sequence ID" value="RVT88256.1"/>
    <property type="molecule type" value="Genomic_DNA"/>
</dbReference>
<dbReference type="Pfam" id="PF00497">
    <property type="entry name" value="SBP_bac_3"/>
    <property type="match status" value="1"/>
</dbReference>
<dbReference type="SUPFAM" id="SSF53850">
    <property type="entry name" value="Periplasmic binding protein-like II"/>
    <property type="match status" value="1"/>
</dbReference>
<sequence>MRTARALLAMALGGLLVLGVQAAHSSATCTRLIASGNPQYPPYLWRNASDEDELVGANAELMQWLSREINLPIEVRYVGPWSRVQEEARAGRIDLIAGAFFTLPRTEYMDYVYPPFRETRSVVLVREAKPLRYSKWADLQGRSGLTVVNNSFGEEFDRFMKEKLQMTRVASLEQALKMLELGRGDFLLYEDSPAEAYVASLGIQGLKALAPPVAQERLYVTLSHRSACNTPELRGALTRAMYRLQRDKLMPEFVQRGVQMWKTKPVAAEVR</sequence>
<evidence type="ECO:0000256" key="1">
    <source>
        <dbReference type="ARBA" id="ARBA00022729"/>
    </source>
</evidence>
<feature type="signal peptide" evidence="2">
    <location>
        <begin position="1"/>
        <end position="22"/>
    </location>
</feature>
<accession>A0A3S2XWQ7</accession>
<evidence type="ECO:0000313" key="5">
    <source>
        <dbReference type="Proteomes" id="UP000288587"/>
    </source>
</evidence>
<dbReference type="AlphaFoldDB" id="A0A3S2XWQ7"/>
<feature type="chain" id="PRO_5018540210" evidence="2">
    <location>
        <begin position="23"/>
        <end position="271"/>
    </location>
</feature>
<dbReference type="RefSeq" id="WP_127681249.1">
    <property type="nucleotide sequence ID" value="NZ_SACM01000001.1"/>
</dbReference>
<feature type="domain" description="Solute-binding protein family 3/N-terminal" evidence="3">
    <location>
        <begin position="31"/>
        <end position="257"/>
    </location>
</feature>
<dbReference type="InterPro" id="IPR001638">
    <property type="entry name" value="Solute-binding_3/MltF_N"/>
</dbReference>
<keyword evidence="1 2" id="KW-0732">Signal</keyword>
<evidence type="ECO:0000259" key="3">
    <source>
        <dbReference type="SMART" id="SM00062"/>
    </source>
</evidence>
<dbReference type="PANTHER" id="PTHR35936">
    <property type="entry name" value="MEMBRANE-BOUND LYTIC MUREIN TRANSGLYCOSYLASE F"/>
    <property type="match status" value="1"/>
</dbReference>
<evidence type="ECO:0000256" key="2">
    <source>
        <dbReference type="SAM" id="SignalP"/>
    </source>
</evidence>
<dbReference type="Proteomes" id="UP000288587">
    <property type="component" value="Unassembled WGS sequence"/>
</dbReference>
<dbReference type="PANTHER" id="PTHR35936:SF6">
    <property type="entry name" value="AMINO ACID ABC TRANSPORTER SUBSTRATE-BINDING PAAT FAMILY PROTEIN"/>
    <property type="match status" value="1"/>
</dbReference>
<evidence type="ECO:0000313" key="4">
    <source>
        <dbReference type="EMBL" id="RVT88256.1"/>
    </source>
</evidence>
<reference evidence="4 5" key="1">
    <citation type="submission" date="2019-01" db="EMBL/GenBank/DDBJ databases">
        <authorList>
            <person name="Chen W.-M."/>
        </authorList>
    </citation>
    <scope>NUCLEOTIDE SEQUENCE [LARGE SCALE GENOMIC DNA]</scope>
    <source>
        <strain evidence="4 5">CCP-18</strain>
    </source>
</reference>